<dbReference type="KEGG" id="pcot:PCOAH_00047840"/>
<dbReference type="Pfam" id="PF05795">
    <property type="entry name" value="Plasmodium_Vir"/>
    <property type="match status" value="1"/>
</dbReference>
<gene>
    <name evidence="2" type="ORF">PCOAH_00047840</name>
</gene>
<name>A0A1B1E6Z2_9APIC</name>
<dbReference type="AlphaFoldDB" id="A0A1B1E6Z2"/>
<accession>A0A1B1E6Z2</accession>
<organism evidence="2 3">
    <name type="scientific">Plasmodium coatneyi</name>
    <dbReference type="NCBI Taxonomy" id="208452"/>
    <lineage>
        <taxon>Eukaryota</taxon>
        <taxon>Sar</taxon>
        <taxon>Alveolata</taxon>
        <taxon>Apicomplexa</taxon>
        <taxon>Aconoidasida</taxon>
        <taxon>Haemosporida</taxon>
        <taxon>Plasmodiidae</taxon>
        <taxon>Plasmodium</taxon>
    </lineage>
</organism>
<dbReference type="Proteomes" id="UP000092716">
    <property type="component" value="Chromosome 13"/>
</dbReference>
<feature type="transmembrane region" description="Helical" evidence="1">
    <location>
        <begin position="270"/>
        <end position="291"/>
    </location>
</feature>
<proteinExistence type="predicted"/>
<protein>
    <submittedName>
        <fullName evidence="2">KIR protein</fullName>
    </submittedName>
</protein>
<dbReference type="OrthoDB" id="383226at2759"/>
<keyword evidence="1" id="KW-0812">Transmembrane</keyword>
<dbReference type="InterPro" id="IPR008780">
    <property type="entry name" value="Plasmodium_Vir"/>
</dbReference>
<dbReference type="EMBL" id="CP016251">
    <property type="protein sequence ID" value="ANQ10710.1"/>
    <property type="molecule type" value="Genomic_DNA"/>
</dbReference>
<keyword evidence="1" id="KW-1133">Transmembrane helix</keyword>
<reference evidence="3" key="1">
    <citation type="submission" date="2016-06" db="EMBL/GenBank/DDBJ databases">
        <title>First high quality genome sequence of Plasmodium coatneyi using continuous long reads from single molecule, real-time sequencing.</title>
        <authorList>
            <person name="Chien J.-T."/>
            <person name="Pakala S.B."/>
            <person name="Geraldo J.A."/>
            <person name="Lapp S.A."/>
            <person name="Barnwell J.W."/>
            <person name="Kissinger J.C."/>
            <person name="Galinski M.R."/>
            <person name="Humphrey J.C."/>
        </authorList>
    </citation>
    <scope>NUCLEOTIDE SEQUENCE [LARGE SCALE GENOMIC DNA]</scope>
    <source>
        <strain evidence="3">Hackeri</strain>
    </source>
</reference>
<evidence type="ECO:0000313" key="2">
    <source>
        <dbReference type="EMBL" id="ANQ10710.1"/>
    </source>
</evidence>
<keyword evidence="1" id="KW-0472">Membrane</keyword>
<dbReference type="GeneID" id="30911515"/>
<dbReference type="RefSeq" id="XP_019917405.1">
    <property type="nucleotide sequence ID" value="XM_020061567.1"/>
</dbReference>
<keyword evidence="3" id="KW-1185">Reference proteome</keyword>
<dbReference type="VEuPathDB" id="PlasmoDB:PCOAH_00047840"/>
<evidence type="ECO:0000256" key="1">
    <source>
        <dbReference type="SAM" id="Phobius"/>
    </source>
</evidence>
<sequence length="304" mass="34310">MAPGKATTLTKTELEGYLPSKKKYKELDESAWAGCGYNFKSDIENAIENFSNIKVKADTIKEAVDNICHMISSGKEVDESCDYFYFWLGDKIFDGVDDSTFKGAMKSIYDKVKGKAASFNCTNKYPTITIQEKDGHDGTLFQHMKKVHDYYRDYERITFHIKEHNYSCTHDVESYLGDINTSYEAMKIECPTEEGAKPYCRDFKSWFKNPEYKSLLERKCKAETAFGEKVIRQHAGSFAGQGSELLHNPGTAVEQPRSNDTLTSSSGNSIAAVSTILPTLGIGTFITFLLYKVIIIIEQCAYEM</sequence>
<evidence type="ECO:0000313" key="3">
    <source>
        <dbReference type="Proteomes" id="UP000092716"/>
    </source>
</evidence>